<feature type="signal peptide" evidence="1">
    <location>
        <begin position="1"/>
        <end position="18"/>
    </location>
</feature>
<organism evidence="2 3">
    <name type="scientific">Lacinutrix iliipiscaria</name>
    <dbReference type="NCBI Taxonomy" id="1230532"/>
    <lineage>
        <taxon>Bacteria</taxon>
        <taxon>Pseudomonadati</taxon>
        <taxon>Bacteroidota</taxon>
        <taxon>Flavobacteriia</taxon>
        <taxon>Flavobacteriales</taxon>
        <taxon>Flavobacteriaceae</taxon>
        <taxon>Lacinutrix</taxon>
    </lineage>
</organism>
<accession>A0ABW5WL02</accession>
<sequence length="136" mass="15374">MKKIIGILVILLNLVACGQSSSTKSNKKEMDLSAITNSNVKAAIEALQNGDESWYSYFTENPEMKDDGNDKDFHDFFKGALGKEKFLSIDKVENNGKNIIGDFKAGMWGTFEVYFNFYENENGKFYRLDIGQTSKL</sequence>
<evidence type="ECO:0000313" key="3">
    <source>
        <dbReference type="Proteomes" id="UP001597533"/>
    </source>
</evidence>
<dbReference type="EMBL" id="JBHUOV010000001">
    <property type="protein sequence ID" value="MFD2823383.1"/>
    <property type="molecule type" value="Genomic_DNA"/>
</dbReference>
<gene>
    <name evidence="2" type="ORF">ACFS5M_06855</name>
</gene>
<reference evidence="3" key="1">
    <citation type="journal article" date="2019" name="Int. J. Syst. Evol. Microbiol.">
        <title>The Global Catalogue of Microorganisms (GCM) 10K type strain sequencing project: providing services to taxonomists for standard genome sequencing and annotation.</title>
        <authorList>
            <consortium name="The Broad Institute Genomics Platform"/>
            <consortium name="The Broad Institute Genome Sequencing Center for Infectious Disease"/>
            <person name="Wu L."/>
            <person name="Ma J."/>
        </authorList>
    </citation>
    <scope>NUCLEOTIDE SEQUENCE [LARGE SCALE GENOMIC DNA]</scope>
    <source>
        <strain evidence="3">KCTC 32141</strain>
    </source>
</reference>
<dbReference type="RefSeq" id="WP_379898301.1">
    <property type="nucleotide sequence ID" value="NZ_JBHUOV010000001.1"/>
</dbReference>
<proteinExistence type="predicted"/>
<evidence type="ECO:0000256" key="1">
    <source>
        <dbReference type="SAM" id="SignalP"/>
    </source>
</evidence>
<dbReference type="Proteomes" id="UP001597533">
    <property type="component" value="Unassembled WGS sequence"/>
</dbReference>
<keyword evidence="1" id="KW-0732">Signal</keyword>
<protein>
    <recommendedName>
        <fullName evidence="4">DUF3887 domain-containing protein</fullName>
    </recommendedName>
</protein>
<evidence type="ECO:0008006" key="4">
    <source>
        <dbReference type="Google" id="ProtNLM"/>
    </source>
</evidence>
<evidence type="ECO:0000313" key="2">
    <source>
        <dbReference type="EMBL" id="MFD2823383.1"/>
    </source>
</evidence>
<feature type="chain" id="PRO_5045144152" description="DUF3887 domain-containing protein" evidence="1">
    <location>
        <begin position="19"/>
        <end position="136"/>
    </location>
</feature>
<name>A0ABW5WL02_9FLAO</name>
<comment type="caution">
    <text evidence="2">The sequence shown here is derived from an EMBL/GenBank/DDBJ whole genome shotgun (WGS) entry which is preliminary data.</text>
</comment>
<keyword evidence="3" id="KW-1185">Reference proteome</keyword>